<reference evidence="3" key="1">
    <citation type="submission" date="2025-08" db="UniProtKB">
        <authorList>
            <consortium name="RefSeq"/>
        </authorList>
    </citation>
    <scope>IDENTIFICATION</scope>
    <source>
        <tissue evidence="3">Whole organism</tissue>
    </source>
</reference>
<dbReference type="KEGG" id="foc:113214563"/>
<dbReference type="OrthoDB" id="302535at2759"/>
<accession>A0A9C6WR02</accession>
<gene>
    <name evidence="3" type="primary">LOC113214563</name>
</gene>
<dbReference type="GO" id="GO:0017046">
    <property type="term" value="F:peptide hormone binding"/>
    <property type="evidence" value="ECO:0007669"/>
    <property type="project" value="TreeGrafter"/>
</dbReference>
<proteinExistence type="predicted"/>
<evidence type="ECO:0000313" key="2">
    <source>
        <dbReference type="Proteomes" id="UP000504606"/>
    </source>
</evidence>
<dbReference type="AlphaFoldDB" id="A0A9C6WR02"/>
<dbReference type="GeneID" id="113214563"/>
<protein>
    <submittedName>
        <fullName evidence="3">Uncharacterized protein LOC113214563 isoform X1</fullName>
    </submittedName>
</protein>
<dbReference type="GO" id="GO:0038023">
    <property type="term" value="F:signaling receptor activity"/>
    <property type="evidence" value="ECO:0007669"/>
    <property type="project" value="TreeGrafter"/>
</dbReference>
<keyword evidence="2" id="KW-1185">Reference proteome</keyword>
<dbReference type="PANTHER" id="PTHR44755">
    <property type="entry name" value="NATRIURETIC PEPTIDE RECEPTOR 3-RELATED"/>
    <property type="match status" value="1"/>
</dbReference>
<feature type="region of interest" description="Disordered" evidence="1">
    <location>
        <begin position="197"/>
        <end position="217"/>
    </location>
</feature>
<dbReference type="Gene3D" id="3.40.50.2300">
    <property type="match status" value="1"/>
</dbReference>
<sequence>MVKFWNTPLLTVGALTHDFSQKKTSCDDEYHMLTRVGSLGFRDVALFLVSVMDHYSWRRVMLVYDKDGYRRVSGEHTCKLMMEALVKRLKQHNLQFRAFDTEKAANQGVKEHLRREVGNDFSARKGRHEMFQDLPGQLGLQFFLVGRSAGDGQLHAAVASQDTPTSCRHAPPCLLCPRCGERSSRSARLLLRCAASGRRQPATPGHASHEPLHKRGWHGGMGLVPALLGPRALRAARGRRRRGQLAERLAERAQGPAG</sequence>
<organism evidence="2 3">
    <name type="scientific">Frankliniella occidentalis</name>
    <name type="common">Western flower thrips</name>
    <name type="synonym">Euthrips occidentalis</name>
    <dbReference type="NCBI Taxonomy" id="133901"/>
    <lineage>
        <taxon>Eukaryota</taxon>
        <taxon>Metazoa</taxon>
        <taxon>Ecdysozoa</taxon>
        <taxon>Arthropoda</taxon>
        <taxon>Hexapoda</taxon>
        <taxon>Insecta</taxon>
        <taxon>Pterygota</taxon>
        <taxon>Neoptera</taxon>
        <taxon>Paraneoptera</taxon>
        <taxon>Thysanoptera</taxon>
        <taxon>Terebrantia</taxon>
        <taxon>Thripoidea</taxon>
        <taxon>Thripidae</taxon>
        <taxon>Frankliniella</taxon>
    </lineage>
</organism>
<dbReference type="PANTHER" id="PTHR44755:SF11">
    <property type="entry name" value="ATRIAL NATRIURETIC PEPTIDE RECEPTOR 3 ISOFORM X1"/>
    <property type="match status" value="1"/>
</dbReference>
<evidence type="ECO:0000256" key="1">
    <source>
        <dbReference type="SAM" id="MobiDB-lite"/>
    </source>
</evidence>
<dbReference type="RefSeq" id="XP_052125057.1">
    <property type="nucleotide sequence ID" value="XM_052269097.1"/>
</dbReference>
<dbReference type="SUPFAM" id="SSF53822">
    <property type="entry name" value="Periplasmic binding protein-like I"/>
    <property type="match status" value="1"/>
</dbReference>
<evidence type="ECO:0000313" key="3">
    <source>
        <dbReference type="RefSeq" id="XP_052125057.1"/>
    </source>
</evidence>
<dbReference type="Proteomes" id="UP000504606">
    <property type="component" value="Unplaced"/>
</dbReference>
<dbReference type="GO" id="GO:0007165">
    <property type="term" value="P:signal transduction"/>
    <property type="evidence" value="ECO:0007669"/>
    <property type="project" value="TreeGrafter"/>
</dbReference>
<name>A0A9C6WR02_FRAOC</name>
<dbReference type="InterPro" id="IPR028082">
    <property type="entry name" value="Peripla_BP_I"/>
</dbReference>
<dbReference type="InterPro" id="IPR052612">
    <property type="entry name" value="ANP_Clearance_Receptor"/>
</dbReference>
<feature type="region of interest" description="Disordered" evidence="1">
    <location>
        <begin position="238"/>
        <end position="258"/>
    </location>
</feature>